<proteinExistence type="predicted"/>
<name>A0A0W0R3U1_9GAMM</name>
<dbReference type="Proteomes" id="UP000281170">
    <property type="component" value="Plasmid 11"/>
</dbReference>
<dbReference type="EMBL" id="LR134422">
    <property type="protein sequence ID" value="VEH85303.1"/>
    <property type="molecule type" value="Genomic_DNA"/>
</dbReference>
<feature type="coiled-coil region" evidence="1">
    <location>
        <begin position="128"/>
        <end position="192"/>
    </location>
</feature>
<dbReference type="InterPro" id="IPR003346">
    <property type="entry name" value="Transposase_20"/>
</dbReference>
<evidence type="ECO:0000259" key="3">
    <source>
        <dbReference type="Pfam" id="PF02371"/>
    </source>
</evidence>
<reference evidence="4 9" key="1">
    <citation type="submission" date="2015-11" db="EMBL/GenBank/DDBJ databases">
        <title>Identification of large and diverse effector repertoires of 38 Legionella species.</title>
        <authorList>
            <person name="Burstein D."/>
            <person name="Amaro F."/>
            <person name="Zusman T."/>
            <person name="Lifshitz Z."/>
            <person name="Cohen O."/>
            <person name="Gilbert J.A."/>
            <person name="Pupko T."/>
            <person name="Shuman H.A."/>
            <person name="Segal G."/>
        </authorList>
    </citation>
    <scope>NUCLEOTIDE SEQUENCE [LARGE SCALE GENOMIC DNA]</scope>
    <source>
        <strain evidence="4 9">1762-AUS-E</strain>
    </source>
</reference>
<feature type="domain" description="Transposase IS116/IS110/IS902 C-terminal" evidence="3">
    <location>
        <begin position="194"/>
        <end position="277"/>
    </location>
</feature>
<dbReference type="EMBL" id="LR134420">
    <property type="protein sequence ID" value="VEH85122.1"/>
    <property type="molecule type" value="Genomic_DNA"/>
</dbReference>
<protein>
    <submittedName>
        <fullName evidence="4 5">Transposase</fullName>
    </submittedName>
</protein>
<geneLocation type="plasmid" evidence="5 10">
    <name>11</name>
</geneLocation>
<dbReference type="AlphaFoldDB" id="A0A0W0R3U1"/>
<dbReference type="Pfam" id="PF02371">
    <property type="entry name" value="Transposase_20"/>
    <property type="match status" value="1"/>
</dbReference>
<dbReference type="EMBL" id="LR134433">
    <property type="protein sequence ID" value="VEH85997.1"/>
    <property type="molecule type" value="Genomic_DNA"/>
</dbReference>
<keyword evidence="1" id="KW-0175">Coiled coil</keyword>
<evidence type="ECO:0000313" key="5">
    <source>
        <dbReference type="EMBL" id="VEH85122.1"/>
    </source>
</evidence>
<evidence type="ECO:0000313" key="7">
    <source>
        <dbReference type="EMBL" id="VEH85465.1"/>
    </source>
</evidence>
<evidence type="ECO:0000313" key="4">
    <source>
        <dbReference type="EMBL" id="KTC65715.1"/>
    </source>
</evidence>
<dbReference type="KEGG" id="ladl:NCTC12735_01095"/>
<dbReference type="EMBL" id="LNKA01000001">
    <property type="protein sequence ID" value="KTC65715.1"/>
    <property type="molecule type" value="Genomic_DNA"/>
</dbReference>
<reference evidence="5 10" key="2">
    <citation type="submission" date="2018-12" db="EMBL/GenBank/DDBJ databases">
        <authorList>
            <consortium name="Pathogen Informatics"/>
        </authorList>
    </citation>
    <scope>NUCLEOTIDE SEQUENCE [LARGE SCALE GENOMIC DNA]</scope>
    <source>
        <strain evidence="5 10">NCTC12735</strain>
        <plasmid evidence="10">11</plasmid>
        <plasmid evidence="10">13</plasmid>
        <plasmid evidence="10">24</plasmid>
    </source>
</reference>
<organism evidence="4 9">
    <name type="scientific">Legionella adelaidensis</name>
    <dbReference type="NCBI Taxonomy" id="45056"/>
    <lineage>
        <taxon>Bacteria</taxon>
        <taxon>Pseudomonadati</taxon>
        <taxon>Pseudomonadota</taxon>
        <taxon>Gammaproteobacteria</taxon>
        <taxon>Legionellales</taxon>
        <taxon>Legionellaceae</taxon>
        <taxon>Legionella</taxon>
    </lineage>
</organism>
<evidence type="ECO:0000259" key="2">
    <source>
        <dbReference type="Pfam" id="PF01548"/>
    </source>
</evidence>
<dbReference type="GO" id="GO:0006313">
    <property type="term" value="P:DNA transposition"/>
    <property type="evidence" value="ECO:0007669"/>
    <property type="project" value="InterPro"/>
</dbReference>
<dbReference type="PANTHER" id="PTHR33055">
    <property type="entry name" value="TRANSPOSASE FOR INSERTION SEQUENCE ELEMENT IS1111A"/>
    <property type="match status" value="1"/>
</dbReference>
<dbReference type="Proteomes" id="UP000054859">
    <property type="component" value="Unassembled WGS sequence"/>
</dbReference>
<keyword evidence="9" id="KW-1185">Reference proteome</keyword>
<dbReference type="InterPro" id="IPR047650">
    <property type="entry name" value="Transpos_IS110"/>
</dbReference>
<keyword evidence="5" id="KW-0614">Plasmid</keyword>
<dbReference type="PANTHER" id="PTHR33055:SF3">
    <property type="entry name" value="PUTATIVE TRANSPOSASE FOR IS117-RELATED"/>
    <property type="match status" value="1"/>
</dbReference>
<accession>A0A0W0R3U1</accession>
<evidence type="ECO:0000313" key="8">
    <source>
        <dbReference type="EMBL" id="VEH85997.1"/>
    </source>
</evidence>
<dbReference type="InterPro" id="IPR002525">
    <property type="entry name" value="Transp_IS110-like_N"/>
</dbReference>
<dbReference type="Proteomes" id="UP000281170">
    <property type="component" value="Plasmid 13"/>
</dbReference>
<dbReference type="STRING" id="45056.Lade_0373"/>
<evidence type="ECO:0000313" key="10">
    <source>
        <dbReference type="Proteomes" id="UP000281170"/>
    </source>
</evidence>
<dbReference type="KEGG" id="ladl:NCTC12735_00745"/>
<geneLocation type="plasmid" evidence="6 10">
    <name>13</name>
</geneLocation>
<dbReference type="RefSeq" id="WP_058461450.1">
    <property type="nucleotide sequence ID" value="NZ_CAAAHS010000024.1"/>
</dbReference>
<dbReference type="EMBL" id="LR134422">
    <property type="protein sequence ID" value="VEH85465.1"/>
    <property type="molecule type" value="Genomic_DNA"/>
</dbReference>
<geneLocation type="plasmid" evidence="8 10">
    <name>24</name>
</geneLocation>
<sequence length="320" mass="36127">MSGFDCVGVDVAKDKFDVSVEYKGKSKHKVFANKEQGYIEFLTWLHEYTINPWVCMEATGHYSTKIADFLIGQGIRVSVVNPFQIKNYAKASLIRNKNDRVDSEVIRQFCKRMEPRPYQASSPEQKEIKDLTKLLDMLKGQLTQLTNQRHSTQGSIAKKALTKLIMQLEKEIAKVEKQIADLIASNSQLKEKLELITSIKGIGNLTAYHILALMPDVNSFSTAKQFAAYTGITPKQRESGTFIGKTTISKLGDARLRKSLYMAALVAKRYNKGLASFVARLQLKGKTPKTIICAVMRKLTHIIFGVLKNKLPYNENYHCI</sequence>
<dbReference type="KEGG" id="ladl:NCTC12735_01642"/>
<gene>
    <name evidence="4" type="ORF">Lade_0373</name>
    <name evidence="5" type="ORF">NCTC12735_00745</name>
    <name evidence="6" type="ORF">NCTC12735_00929</name>
    <name evidence="7" type="ORF">NCTC12735_01095</name>
    <name evidence="8" type="ORF">NCTC12735_01642</name>
</gene>
<evidence type="ECO:0000313" key="6">
    <source>
        <dbReference type="EMBL" id="VEH85303.1"/>
    </source>
</evidence>
<dbReference type="NCBIfam" id="NF033542">
    <property type="entry name" value="transpos_IS110"/>
    <property type="match status" value="1"/>
</dbReference>
<dbReference type="PATRIC" id="fig|45056.6.peg.381"/>
<evidence type="ECO:0000256" key="1">
    <source>
        <dbReference type="SAM" id="Coils"/>
    </source>
</evidence>
<dbReference type="Pfam" id="PF01548">
    <property type="entry name" value="DEDD_Tnp_IS110"/>
    <property type="match status" value="1"/>
</dbReference>
<dbReference type="GO" id="GO:0003677">
    <property type="term" value="F:DNA binding"/>
    <property type="evidence" value="ECO:0007669"/>
    <property type="project" value="InterPro"/>
</dbReference>
<dbReference type="Proteomes" id="UP000281170">
    <property type="component" value="Plasmid 24"/>
</dbReference>
<dbReference type="OrthoDB" id="9795150at2"/>
<evidence type="ECO:0000313" key="9">
    <source>
        <dbReference type="Proteomes" id="UP000054859"/>
    </source>
</evidence>
<dbReference type="GO" id="GO:0004803">
    <property type="term" value="F:transposase activity"/>
    <property type="evidence" value="ECO:0007669"/>
    <property type="project" value="InterPro"/>
</dbReference>
<feature type="domain" description="Transposase IS110-like N-terminal" evidence="2">
    <location>
        <begin position="7"/>
        <end position="151"/>
    </location>
</feature>
<dbReference type="KEGG" id="ladl:NCTC12735_00929"/>